<name>A0A6J7C256_9ZZZZ</name>
<sequence length="156" mass="15771">MPTPRPIIAASVGAKVATSRKRATKRRNVAPSATPKIAVRRGSPAAMSDPNATRRMINATVTPTPSLLGGSWPANASTWPLAPTVMPSLALAAFTASMIALAVVEGTALPSPLPLKVTTALATCPSGLTGENAWAAAARAVFTASCWAAGTVVRSG</sequence>
<gene>
    <name evidence="1" type="ORF">UFOPK3268_01518</name>
</gene>
<organism evidence="1">
    <name type="scientific">freshwater metagenome</name>
    <dbReference type="NCBI Taxonomy" id="449393"/>
    <lineage>
        <taxon>unclassified sequences</taxon>
        <taxon>metagenomes</taxon>
        <taxon>ecological metagenomes</taxon>
    </lineage>
</organism>
<evidence type="ECO:0000313" key="1">
    <source>
        <dbReference type="EMBL" id="CAB4852116.1"/>
    </source>
</evidence>
<dbReference type="AlphaFoldDB" id="A0A6J7C256"/>
<dbReference type="EMBL" id="CAFBIZ010000232">
    <property type="protein sequence ID" value="CAB4852116.1"/>
    <property type="molecule type" value="Genomic_DNA"/>
</dbReference>
<accession>A0A6J7C256</accession>
<reference evidence="1" key="1">
    <citation type="submission" date="2020-05" db="EMBL/GenBank/DDBJ databases">
        <authorList>
            <person name="Chiriac C."/>
            <person name="Salcher M."/>
            <person name="Ghai R."/>
            <person name="Kavagutti S V."/>
        </authorList>
    </citation>
    <scope>NUCLEOTIDE SEQUENCE</scope>
</reference>
<protein>
    <submittedName>
        <fullName evidence="1">Unannotated protein</fullName>
    </submittedName>
</protein>
<proteinExistence type="predicted"/>